<dbReference type="STRING" id="3871.A0A4P1QXG1"/>
<keyword evidence="11" id="KW-1185">Reference proteome</keyword>
<dbReference type="GO" id="GO:0008270">
    <property type="term" value="F:zinc ion binding"/>
    <property type="evidence" value="ECO:0007669"/>
    <property type="project" value="UniProtKB-KW"/>
</dbReference>
<evidence type="ECO:0000256" key="7">
    <source>
        <dbReference type="ARBA" id="ARBA00022833"/>
    </source>
</evidence>
<dbReference type="AlphaFoldDB" id="A0A4P1QXG1"/>
<keyword evidence="7" id="KW-0862">Zinc</keyword>
<comment type="catalytic activity">
    <reaction evidence="1">
        <text>S-ubiquitinyl-[E2 ubiquitin-conjugating enzyme]-L-cysteine + [acceptor protein]-L-lysine = [E2 ubiquitin-conjugating enzyme]-L-cysteine + N(6)-ubiquitinyl-[acceptor protein]-L-lysine.</text>
        <dbReference type="EC" id="2.3.2.27"/>
    </reaction>
</comment>
<gene>
    <name evidence="10" type="ORF">TanjilG_00514</name>
</gene>
<evidence type="ECO:0000256" key="2">
    <source>
        <dbReference type="ARBA" id="ARBA00012483"/>
    </source>
</evidence>
<protein>
    <recommendedName>
        <fullName evidence="2">RING-type E3 ubiquitin transferase</fullName>
        <ecNumber evidence="2">2.3.2.27</ecNumber>
    </recommendedName>
</protein>
<evidence type="ECO:0000256" key="5">
    <source>
        <dbReference type="ARBA" id="ARBA00022771"/>
    </source>
</evidence>
<dbReference type="PANTHER" id="PTHR45931">
    <property type="entry name" value="SI:CH211-59O9.10"/>
    <property type="match status" value="1"/>
</dbReference>
<dbReference type="EMBL" id="CM007375">
    <property type="protein sequence ID" value="OIV96932.1"/>
    <property type="molecule type" value="Genomic_DNA"/>
</dbReference>
<dbReference type="FunFam" id="3.30.40.10:FF:000127">
    <property type="entry name" value="E3 ubiquitin-protein ligase RNF181"/>
    <property type="match status" value="1"/>
</dbReference>
<dbReference type="KEGG" id="lang:109327711"/>
<dbReference type="GO" id="GO:0005634">
    <property type="term" value="C:nucleus"/>
    <property type="evidence" value="ECO:0007669"/>
    <property type="project" value="TreeGrafter"/>
</dbReference>
<evidence type="ECO:0000256" key="3">
    <source>
        <dbReference type="ARBA" id="ARBA00022679"/>
    </source>
</evidence>
<dbReference type="InterPro" id="IPR013083">
    <property type="entry name" value="Znf_RING/FYVE/PHD"/>
</dbReference>
<feature type="domain" description="RING-type" evidence="9">
    <location>
        <begin position="185"/>
        <end position="226"/>
    </location>
</feature>
<dbReference type="GO" id="GO:0016567">
    <property type="term" value="P:protein ubiquitination"/>
    <property type="evidence" value="ECO:0007669"/>
    <property type="project" value="UniProtKB-ARBA"/>
</dbReference>
<evidence type="ECO:0000256" key="1">
    <source>
        <dbReference type="ARBA" id="ARBA00000900"/>
    </source>
</evidence>
<evidence type="ECO:0000256" key="4">
    <source>
        <dbReference type="ARBA" id="ARBA00022723"/>
    </source>
</evidence>
<keyword evidence="5 8" id="KW-0863">Zinc-finger</keyword>
<dbReference type="Gramene" id="OIV96932">
    <property type="protein sequence ID" value="OIV96932"/>
    <property type="gene ID" value="TanjilG_00514"/>
</dbReference>
<evidence type="ECO:0000256" key="6">
    <source>
        <dbReference type="ARBA" id="ARBA00022786"/>
    </source>
</evidence>
<evidence type="ECO:0000256" key="8">
    <source>
        <dbReference type="PROSITE-ProRule" id="PRU00175"/>
    </source>
</evidence>
<evidence type="ECO:0000259" key="9">
    <source>
        <dbReference type="PROSITE" id="PS50089"/>
    </source>
</evidence>
<evidence type="ECO:0000313" key="10">
    <source>
        <dbReference type="EMBL" id="OIV96932.1"/>
    </source>
</evidence>
<dbReference type="PANTHER" id="PTHR45931:SF16">
    <property type="entry name" value="RING_U-BOX SUPERFAMILY PROTEIN"/>
    <property type="match status" value="1"/>
</dbReference>
<proteinExistence type="predicted"/>
<dbReference type="Gene3D" id="3.30.40.10">
    <property type="entry name" value="Zinc/RING finger domain, C3HC4 (zinc finger)"/>
    <property type="match status" value="1"/>
</dbReference>
<keyword evidence="4" id="KW-0479">Metal-binding</keyword>
<dbReference type="PROSITE" id="PS50089">
    <property type="entry name" value="ZF_RING_2"/>
    <property type="match status" value="1"/>
</dbReference>
<name>A0A4P1QXG1_LUPAN</name>
<keyword evidence="6" id="KW-0833">Ubl conjugation pathway</keyword>
<dbReference type="Pfam" id="PF13639">
    <property type="entry name" value="zf-RING_2"/>
    <property type="match status" value="1"/>
</dbReference>
<reference evidence="10 11" key="1">
    <citation type="journal article" date="2017" name="Plant Biotechnol. J.">
        <title>A comprehensive draft genome sequence for lupin (Lupinus angustifolius), an emerging health food: insights into plant-microbe interactions and legume evolution.</title>
        <authorList>
            <person name="Hane J.K."/>
            <person name="Ming Y."/>
            <person name="Kamphuis L.G."/>
            <person name="Nelson M.N."/>
            <person name="Garg G."/>
            <person name="Atkins C.A."/>
            <person name="Bayer P.E."/>
            <person name="Bravo A."/>
            <person name="Bringans S."/>
            <person name="Cannon S."/>
            <person name="Edwards D."/>
            <person name="Foley R."/>
            <person name="Gao L.L."/>
            <person name="Harrison M.J."/>
            <person name="Huang W."/>
            <person name="Hurgobin B."/>
            <person name="Li S."/>
            <person name="Liu C.W."/>
            <person name="McGrath A."/>
            <person name="Morahan G."/>
            <person name="Murray J."/>
            <person name="Weller J."/>
            <person name="Jian J."/>
            <person name="Singh K.B."/>
        </authorList>
    </citation>
    <scope>NUCLEOTIDE SEQUENCE [LARGE SCALE GENOMIC DNA]</scope>
    <source>
        <strain evidence="11">cv. Tanjil</strain>
        <tissue evidence="10">Whole plant</tissue>
    </source>
</reference>
<organism evidence="10 11">
    <name type="scientific">Lupinus angustifolius</name>
    <name type="common">Narrow-leaved blue lupine</name>
    <dbReference type="NCBI Taxonomy" id="3871"/>
    <lineage>
        <taxon>Eukaryota</taxon>
        <taxon>Viridiplantae</taxon>
        <taxon>Streptophyta</taxon>
        <taxon>Embryophyta</taxon>
        <taxon>Tracheophyta</taxon>
        <taxon>Spermatophyta</taxon>
        <taxon>Magnoliopsida</taxon>
        <taxon>eudicotyledons</taxon>
        <taxon>Gunneridae</taxon>
        <taxon>Pentapetalae</taxon>
        <taxon>rosids</taxon>
        <taxon>fabids</taxon>
        <taxon>Fabales</taxon>
        <taxon>Fabaceae</taxon>
        <taxon>Papilionoideae</taxon>
        <taxon>50 kb inversion clade</taxon>
        <taxon>genistoids sensu lato</taxon>
        <taxon>core genistoids</taxon>
        <taxon>Genisteae</taxon>
        <taxon>Lupinus</taxon>
    </lineage>
</organism>
<evidence type="ECO:0000313" key="11">
    <source>
        <dbReference type="Proteomes" id="UP000188354"/>
    </source>
</evidence>
<dbReference type="InterPro" id="IPR051834">
    <property type="entry name" value="RING_finger_E3_ligase"/>
</dbReference>
<dbReference type="OrthoDB" id="3365801at2759"/>
<dbReference type="SMART" id="SM00184">
    <property type="entry name" value="RING"/>
    <property type="match status" value="1"/>
</dbReference>
<dbReference type="EC" id="2.3.2.27" evidence="2"/>
<sequence>MASMPLSFSYDVSSPPLDEDDVAFHQTLAEVLHGDYFFIKIHVTYRILCLTRAQLQQLPEDIDYYESSYRTVKLVSYPELLECDLFSGIPDAIVPLELKQTMISEAMSHARNLRESSCSDSNGERSGCRLFNLVLDIDVDGLYDEVVNMAMEESEGEVKMVPASKNAIDSLKKVNLGKDIAKEECSICLVEFIGEEEVSEMPCKHMYHQECITQWLRRSGMCPLCRYSMSKNSS</sequence>
<dbReference type="SUPFAM" id="SSF57850">
    <property type="entry name" value="RING/U-box"/>
    <property type="match status" value="1"/>
</dbReference>
<dbReference type="GO" id="GO:0006511">
    <property type="term" value="P:ubiquitin-dependent protein catabolic process"/>
    <property type="evidence" value="ECO:0007669"/>
    <property type="project" value="TreeGrafter"/>
</dbReference>
<dbReference type="GO" id="GO:0061630">
    <property type="term" value="F:ubiquitin protein ligase activity"/>
    <property type="evidence" value="ECO:0007669"/>
    <property type="project" value="UniProtKB-EC"/>
</dbReference>
<dbReference type="InterPro" id="IPR001841">
    <property type="entry name" value="Znf_RING"/>
</dbReference>
<keyword evidence="3" id="KW-0808">Transferase</keyword>
<dbReference type="Proteomes" id="UP000188354">
    <property type="component" value="Chromosome LG15"/>
</dbReference>
<accession>A0A4P1QXG1</accession>